<feature type="compositionally biased region" description="Polar residues" evidence="1">
    <location>
        <begin position="32"/>
        <end position="43"/>
    </location>
</feature>
<dbReference type="AlphaFoldDB" id="A0A1I7Y685"/>
<evidence type="ECO:0000256" key="1">
    <source>
        <dbReference type="SAM" id="MobiDB-lite"/>
    </source>
</evidence>
<proteinExistence type="predicted"/>
<accession>A0A1I7Y685</accession>
<sequence>MGPCIQDQPLGLNPCYVNYKYIGLIQSQVGLTMSSSTPRSTNTSKRRWSATIVYKQSQEEEDKKGSDI</sequence>
<feature type="region of interest" description="Disordered" evidence="1">
    <location>
        <begin position="32"/>
        <end position="68"/>
    </location>
</feature>
<protein>
    <submittedName>
        <fullName evidence="3">Ovule protein</fullName>
    </submittedName>
</protein>
<evidence type="ECO:0000313" key="3">
    <source>
        <dbReference type="WBParaSite" id="L893_g12902.t1"/>
    </source>
</evidence>
<name>A0A1I7Y685_9BILA</name>
<dbReference type="WBParaSite" id="L893_g12902.t1">
    <property type="protein sequence ID" value="L893_g12902.t1"/>
    <property type="gene ID" value="L893_g12902"/>
</dbReference>
<dbReference type="Proteomes" id="UP000095287">
    <property type="component" value="Unplaced"/>
</dbReference>
<organism evidence="2 3">
    <name type="scientific">Steinernema glaseri</name>
    <dbReference type="NCBI Taxonomy" id="37863"/>
    <lineage>
        <taxon>Eukaryota</taxon>
        <taxon>Metazoa</taxon>
        <taxon>Ecdysozoa</taxon>
        <taxon>Nematoda</taxon>
        <taxon>Chromadorea</taxon>
        <taxon>Rhabditida</taxon>
        <taxon>Tylenchina</taxon>
        <taxon>Panagrolaimomorpha</taxon>
        <taxon>Strongyloidoidea</taxon>
        <taxon>Steinernematidae</taxon>
        <taxon>Steinernema</taxon>
    </lineage>
</organism>
<feature type="compositionally biased region" description="Basic and acidic residues" evidence="1">
    <location>
        <begin position="57"/>
        <end position="68"/>
    </location>
</feature>
<evidence type="ECO:0000313" key="2">
    <source>
        <dbReference type="Proteomes" id="UP000095287"/>
    </source>
</evidence>
<reference evidence="3" key="1">
    <citation type="submission" date="2016-11" db="UniProtKB">
        <authorList>
            <consortium name="WormBaseParasite"/>
        </authorList>
    </citation>
    <scope>IDENTIFICATION</scope>
</reference>
<keyword evidence="2" id="KW-1185">Reference proteome</keyword>